<dbReference type="PANTHER" id="PTHR42978:SF2">
    <property type="entry name" value="102 KBASES UNSTABLE REGION: FROM 1 TO 119443"/>
    <property type="match status" value="1"/>
</dbReference>
<gene>
    <name evidence="7" type="ORF">FOXYS1_4742</name>
</gene>
<dbReference type="Proteomes" id="UP000558688">
    <property type="component" value="Unassembled WGS sequence"/>
</dbReference>
<dbReference type="Gene3D" id="3.60.15.10">
    <property type="entry name" value="Ribonuclease Z/Hydroxyacylglutathione hydrolase-like"/>
    <property type="match status" value="1"/>
</dbReference>
<evidence type="ECO:0000313" key="7">
    <source>
        <dbReference type="EMBL" id="KAF5264479.1"/>
    </source>
</evidence>
<keyword evidence="5" id="KW-0862">Zinc</keyword>
<sequence length="322" mass="36058">MGSQLPLNFVSIHALDSGWFSMPERYFVHPLEDQKARKQVPSLSFLIQHHDVEASMITKIVFDLGLRRDVTRYSPPIQAHIATREPIDTSTDIVASLARGGLVPDDVDAVILSHLHWDHCGSPTDFKTSQFIVGNGAMALLSEQPTGMSHNHFESNLLPHDRTFELHHPTAPRYDTVLNGAASNALTMRLANRQWQHLGPFPYTLDVFDDGSLYIVWAPGHLAGHINVLCRKKDGTYVYLAGDAGHDLRLLSGEKEIAYWRDENHQMCCIHQDIDQARRTLDTIREAWSNKTSLGAVEVVLAHDAAWASKARVAGRYFPGEL</sequence>
<keyword evidence="4" id="KW-0378">Hydrolase</keyword>
<proteinExistence type="inferred from homology"/>
<dbReference type="GO" id="GO:0016787">
    <property type="term" value="F:hydrolase activity"/>
    <property type="evidence" value="ECO:0007669"/>
    <property type="project" value="UniProtKB-KW"/>
</dbReference>
<dbReference type="InterPro" id="IPR001279">
    <property type="entry name" value="Metallo-B-lactamas"/>
</dbReference>
<dbReference type="InterPro" id="IPR036866">
    <property type="entry name" value="RibonucZ/Hydroxyglut_hydro"/>
</dbReference>
<evidence type="ECO:0000313" key="8">
    <source>
        <dbReference type="Proteomes" id="UP000558688"/>
    </source>
</evidence>
<keyword evidence="3" id="KW-0479">Metal-binding</keyword>
<evidence type="ECO:0000256" key="3">
    <source>
        <dbReference type="ARBA" id="ARBA00022723"/>
    </source>
</evidence>
<dbReference type="SUPFAM" id="SSF56281">
    <property type="entry name" value="Metallo-hydrolase/oxidoreductase"/>
    <property type="match status" value="1"/>
</dbReference>
<reference evidence="7" key="1">
    <citation type="submission" date="2020-02" db="EMBL/GenBank/DDBJ databases">
        <title>Identification and distribution of gene clusters putatively required for synthesis of sphingolipid metabolism inhibitors in phylogenetically diverse species of the filamentous fungus Fusarium.</title>
        <authorList>
            <person name="Kim H.-S."/>
            <person name="Busman M."/>
            <person name="Brown D.W."/>
            <person name="Divon H."/>
            <person name="Uhlig S."/>
            <person name="Proctor R.H."/>
        </authorList>
    </citation>
    <scope>NUCLEOTIDE SEQUENCE [LARGE SCALE GENOMIC DNA]</scope>
    <source>
        <strain evidence="7">NRRL 39464</strain>
    </source>
</reference>
<dbReference type="PANTHER" id="PTHR42978">
    <property type="entry name" value="QUORUM-QUENCHING LACTONASE YTNP-RELATED-RELATED"/>
    <property type="match status" value="1"/>
</dbReference>
<evidence type="ECO:0000256" key="4">
    <source>
        <dbReference type="ARBA" id="ARBA00022801"/>
    </source>
</evidence>
<evidence type="ECO:0000256" key="5">
    <source>
        <dbReference type="ARBA" id="ARBA00022833"/>
    </source>
</evidence>
<comment type="caution">
    <text evidence="7">The sequence shown here is derived from an EMBL/GenBank/DDBJ whole genome shotgun (WGS) entry which is preliminary data.</text>
</comment>
<evidence type="ECO:0000259" key="6">
    <source>
        <dbReference type="Pfam" id="PF00753"/>
    </source>
</evidence>
<comment type="cofactor">
    <cofactor evidence="1">
        <name>Zn(2+)</name>
        <dbReference type="ChEBI" id="CHEBI:29105"/>
    </cofactor>
</comment>
<name>A0A8H5AFW1_FUSOX</name>
<dbReference type="GO" id="GO:0046872">
    <property type="term" value="F:metal ion binding"/>
    <property type="evidence" value="ECO:0007669"/>
    <property type="project" value="UniProtKB-KW"/>
</dbReference>
<protein>
    <recommendedName>
        <fullName evidence="6">Metallo-beta-lactamase domain-containing protein</fullName>
    </recommendedName>
</protein>
<evidence type="ECO:0000256" key="2">
    <source>
        <dbReference type="ARBA" id="ARBA00007749"/>
    </source>
</evidence>
<dbReference type="Pfam" id="PF00753">
    <property type="entry name" value="Lactamase_B"/>
    <property type="match status" value="1"/>
</dbReference>
<accession>A0A8H5AFW1</accession>
<comment type="similarity">
    <text evidence="2">Belongs to the metallo-beta-lactamase superfamily.</text>
</comment>
<dbReference type="AlphaFoldDB" id="A0A8H5AFW1"/>
<dbReference type="InterPro" id="IPR051013">
    <property type="entry name" value="MBL_superfamily_lactonases"/>
</dbReference>
<dbReference type="EMBL" id="JAAFOW010000731">
    <property type="protein sequence ID" value="KAF5264479.1"/>
    <property type="molecule type" value="Genomic_DNA"/>
</dbReference>
<organism evidence="7 8">
    <name type="scientific">Fusarium oxysporum</name>
    <name type="common">Fusarium vascular wilt</name>
    <dbReference type="NCBI Taxonomy" id="5507"/>
    <lineage>
        <taxon>Eukaryota</taxon>
        <taxon>Fungi</taxon>
        <taxon>Dikarya</taxon>
        <taxon>Ascomycota</taxon>
        <taxon>Pezizomycotina</taxon>
        <taxon>Sordariomycetes</taxon>
        <taxon>Hypocreomycetidae</taxon>
        <taxon>Hypocreales</taxon>
        <taxon>Nectriaceae</taxon>
        <taxon>Fusarium</taxon>
        <taxon>Fusarium oxysporum species complex</taxon>
    </lineage>
</organism>
<dbReference type="CDD" id="cd07730">
    <property type="entry name" value="metallo-hydrolase-like_MBL-fold"/>
    <property type="match status" value="1"/>
</dbReference>
<evidence type="ECO:0000256" key="1">
    <source>
        <dbReference type="ARBA" id="ARBA00001947"/>
    </source>
</evidence>
<feature type="domain" description="Metallo-beta-lactamase" evidence="6">
    <location>
        <begin position="88"/>
        <end position="245"/>
    </location>
</feature>